<protein>
    <submittedName>
        <fullName evidence="3">SET domain-containing protein</fullName>
    </submittedName>
</protein>
<reference evidence="3" key="2">
    <citation type="submission" date="2020-10" db="UniProtKB">
        <authorList>
            <consortium name="WormBaseParasite"/>
        </authorList>
    </citation>
    <scope>IDENTIFICATION</scope>
</reference>
<name>A0A7E4W8N4_PANRE</name>
<dbReference type="InterPro" id="IPR027417">
    <property type="entry name" value="P-loop_NTPase"/>
</dbReference>
<evidence type="ECO:0000256" key="1">
    <source>
        <dbReference type="SAM" id="MobiDB-lite"/>
    </source>
</evidence>
<feature type="region of interest" description="Disordered" evidence="1">
    <location>
        <begin position="410"/>
        <end position="484"/>
    </location>
</feature>
<feature type="compositionally biased region" description="Polar residues" evidence="1">
    <location>
        <begin position="1515"/>
        <end position="1546"/>
    </location>
</feature>
<dbReference type="PANTHER" id="PTHR32046:SF11">
    <property type="entry name" value="IMMUNE-ASSOCIATED NUCLEOTIDE-BINDING PROTEIN 10-LIKE"/>
    <property type="match status" value="1"/>
</dbReference>
<evidence type="ECO:0000313" key="2">
    <source>
        <dbReference type="Proteomes" id="UP000492821"/>
    </source>
</evidence>
<feature type="compositionally biased region" description="Polar residues" evidence="1">
    <location>
        <begin position="440"/>
        <end position="449"/>
    </location>
</feature>
<reference evidence="2" key="1">
    <citation type="journal article" date="2013" name="Genetics">
        <title>The draft genome and transcriptome of Panagrellus redivivus are shaped by the harsh demands of a free-living lifestyle.</title>
        <authorList>
            <person name="Srinivasan J."/>
            <person name="Dillman A.R."/>
            <person name="Macchietto M.G."/>
            <person name="Heikkinen L."/>
            <person name="Lakso M."/>
            <person name="Fracchia K.M."/>
            <person name="Antoshechkin I."/>
            <person name="Mortazavi A."/>
            <person name="Wong G."/>
            <person name="Sternberg P.W."/>
        </authorList>
    </citation>
    <scope>NUCLEOTIDE SEQUENCE [LARGE SCALE GENOMIC DNA]</scope>
    <source>
        <strain evidence="2">MT8872</strain>
    </source>
</reference>
<dbReference type="Gene3D" id="3.40.50.300">
    <property type="entry name" value="P-loop containing nucleotide triphosphate hydrolases"/>
    <property type="match status" value="2"/>
</dbReference>
<feature type="compositionally biased region" description="Basic and acidic residues" evidence="1">
    <location>
        <begin position="475"/>
        <end position="484"/>
    </location>
</feature>
<accession>A0A7E4W8N4</accession>
<feature type="region of interest" description="Disordered" evidence="1">
    <location>
        <begin position="1356"/>
        <end position="1433"/>
    </location>
</feature>
<dbReference type="SUPFAM" id="SSF52540">
    <property type="entry name" value="P-loop containing nucleoside triphosphate hydrolases"/>
    <property type="match status" value="2"/>
</dbReference>
<feature type="compositionally biased region" description="Polar residues" evidence="1">
    <location>
        <begin position="418"/>
        <end position="430"/>
    </location>
</feature>
<sequence>MKIAMKKPNLKHDLLLYSQEPLLGKIRDKKKYSRLYKYVSDHDINNDQLVAEFLRLDPARFIKLRDIPNSPVHKIVKFVKKHPCSFFGSIIAVSYIEDGDTYGAHYVVGYDGHRKLIRNKKSRNSCVVLINSEETARWTINRFHQYCKKPRDTILLAKKLDPQRLTGLKAYLDETETIRSSTHDNEVKVRMRQPNVQESIGRHSGRTDGAQKALMPQNLAPRFPTSTDRQSSSYETPRMGFFNNQHDAPLYSAPQKHNGTTSKAGATTFQSVASHVSEMAAHGPTSTTFDAHQITDGYEKPRQFAAVIDDKPIITGTTRENPLFYRLNNESQEIPAVATAKQDEPIQTVRVETSTYETPRQFAAIDRMDPIHNSTPLNSHGNLLNNKPHVASAVETVPITPAVIDVKPNAAHSKHESTVIQQLPSSSPNRDLSGEKTESEATNGYSFLNNYKPPPANTSSKEKPFPIVSNGGVTDDEKHSEKHNHQLKDVVSTNHLQSSFDSSKSVDSDYQTLDVTNCVNELGLPEQIVNDNVKPSEPPIYTVVVAGSTGGGKSTLLNNIYCMQQNGTFNNALENKENSLLLPVRIEEGVNNKLHIFEYGMRENANEEFSVGKSTTQRPKDYIVDYGAYKMRFVDTPGTNDTRGDEQDRTNVKYIQDHLAGLDEVHGILFVIKTDDSKLSPDFRRTMNMLLELLPRKALNNCCFVYTFSAITSHFTPGPARQAVQAFFNEFCEKHRLPELQLTDSNQYCVDNEAFRYIVVHHKGGGLNDVEKYKTIWDKTAINVDRLLEHIKSIDPVTQNEFKSVKLLNELGGIMRQKLKTHAATDQTKHIMATIANICLSGSAIFCRQKSNGAESISTKDMIDLAIKDSADNVVNTDHMKRPNLAHDVFLFYQNPQFGKHMKKKKYKRVYKYLAKADKNNVQHMADFLMLDPAVFVNSRYNFNSSVSKIVSFIDNHSYPFFSSIITVNYFDGDDTYGAHYIVAYDGRFDKIKKKRSNRNCIVLINYSRIVACTIKQFHQYCKRPKDNTILLAKKLYSVRLSELLPNLDDGAVQYGGQSGSGQIRGSAVNEPRSYDDARYTSTPVCTSLTAVSNVPSSSTDFVVHDPANGSRHVFPTETPSTSYYGQPDSQVIYRSSAPSKCDRTTYSQESITTQNTKPYMSLPAGLVAASTTFGANTTVEPQIQQRQRETAVNFEPISGSMQQNAEENRISSASYAGRGIETVKQVQTAPAAARNMENTTPNGHQFRKPEQKPQDIVTVMLIDELTRQIRDETQLDNRSPVSPVIETVKLAKTTPATMNFTQNPTHSNSVSVNVQNAPSDNPTNFLCNAKTESRAANGYSFLNNYKSAEWTASNQSPSVLAVDPPSTSKKQVQPFKESKTLQATNVSNGSQNVTAHGTRQTTTLDNARNATPLNQTLSRADGYGSKTGSGLPNADKITPIKMFETIYHVKPPHPVNPATQTSPIPKVMNAVESISQDLNGLQIRQNKKEARKQPSTRHSAMVPPNAISLAPPRAQSTILQQQKPEAQAAQNPPTQVPLSRPSTHQSHPKPKTVKTYNVVVVGASGAGKSSLLNSFYGIQRAQDFDKAKKLWLEPDFKCLLPGSIDIIRNGEPITIKFGEFDNKNENLADVGQSVTQRPMDYVIDYGDFKVRFVDTPGLGDTRGFTQDEHNIEYIQDHLLTLPDIHGFMFVVKNTETKLSMEFENALDALFGLLPKAALKNCSFVYTFTSANNFVPGSVHTPLSTYVNNFNKKHNVSELLLDDNQFCVDNDAVRELFVYRSGYCQVSALSQYRRSWDGSKKSIEEFLAHVKASKPISQRDLALTAKLRTLGKHLRTHVIRDTSSEVRRLMASVIEGPMNGVAIYCAKKKGDAVPLKKGEWKAAAKHFEDTVPDIAAIMNDIGDFLTLN</sequence>
<dbReference type="Proteomes" id="UP000492821">
    <property type="component" value="Unassembled WGS sequence"/>
</dbReference>
<evidence type="ECO:0000313" key="3">
    <source>
        <dbReference type="WBParaSite" id="Pan_g8959.t1"/>
    </source>
</evidence>
<feature type="region of interest" description="Disordered" evidence="1">
    <location>
        <begin position="1487"/>
        <end position="1551"/>
    </location>
</feature>
<organism evidence="2 3">
    <name type="scientific">Panagrellus redivivus</name>
    <name type="common">Microworm</name>
    <dbReference type="NCBI Taxonomy" id="6233"/>
    <lineage>
        <taxon>Eukaryota</taxon>
        <taxon>Metazoa</taxon>
        <taxon>Ecdysozoa</taxon>
        <taxon>Nematoda</taxon>
        <taxon>Chromadorea</taxon>
        <taxon>Rhabditida</taxon>
        <taxon>Tylenchina</taxon>
        <taxon>Panagrolaimomorpha</taxon>
        <taxon>Panagrolaimoidea</taxon>
        <taxon>Panagrolaimidae</taxon>
        <taxon>Panagrellus</taxon>
    </lineage>
</organism>
<feature type="compositionally biased region" description="Polar residues" evidence="1">
    <location>
        <begin position="1381"/>
        <end position="1419"/>
    </location>
</feature>
<proteinExistence type="predicted"/>
<dbReference type="WBParaSite" id="Pan_g8959.t1">
    <property type="protein sequence ID" value="Pan_g8959.t1"/>
    <property type="gene ID" value="Pan_g8959"/>
</dbReference>
<keyword evidence="2" id="KW-1185">Reference proteome</keyword>
<dbReference type="PANTHER" id="PTHR32046">
    <property type="entry name" value="G DOMAIN-CONTAINING PROTEIN"/>
    <property type="match status" value="1"/>
</dbReference>
<dbReference type="CDD" id="cd00882">
    <property type="entry name" value="Ras_like_GTPase"/>
    <property type="match status" value="2"/>
</dbReference>